<feature type="domain" description="ZP" evidence="4">
    <location>
        <begin position="83"/>
        <end position="351"/>
    </location>
</feature>
<feature type="transmembrane region" description="Helical" evidence="2">
    <location>
        <begin position="415"/>
        <end position="439"/>
    </location>
</feature>
<evidence type="ECO:0000256" key="3">
    <source>
        <dbReference type="SAM" id="SignalP"/>
    </source>
</evidence>
<dbReference type="PANTHER" id="PTHR46560:SF2">
    <property type="entry name" value="DUSKY-LIKE, ISOFORM A"/>
    <property type="match status" value="1"/>
</dbReference>
<sequence length="446" mass="50431">MKFIILVSLGICTPSVFLTPVPAKDKEEDKVDPEEDARFSRGTYPIGVGNYANSIFSPHGNYHPQDLLGQEYPSAYRITPKVDCFKSYMVVSLTFSRPFYGIIYPKEKYGYCNLFTGKGETQVSLSLGRVDCGAAVPQNYYPTTPTPLDALIVKELMIQWEPDFIQEFDVLLTVRCDAPEDFRKQVVFDIFNVAGLKQDMKANKHPGPELYMEVQKGQGPRGVPLQGPVYLGDPLTLLFTVHDESFEFDTNVLNCWASDGNAGGYNYGAVRYGAPRMHVIERSCSQKPKVFSNFQKENTYFPGAFTSTQWCYFKAFRFPSSPRILITCEVEVCYRKCPYEQHTCSAYNPEHTHYRGRRSVGNETDDIPVKTESVSRSIEVLMPNDTSPIGVILQNSSSSFESDRYKPTVVETYPFYEIVAGITSCLLFLALCALATIYWKLNLVRK</sequence>
<comment type="caution">
    <text evidence="5">The sequence shown here is derived from an EMBL/GenBank/DDBJ whole genome shotgun (WGS) entry which is preliminary data.</text>
</comment>
<feature type="chain" id="PRO_5041736567" description="ZP domain-containing protein" evidence="3">
    <location>
        <begin position="19"/>
        <end position="446"/>
    </location>
</feature>
<dbReference type="PROSITE" id="PS51034">
    <property type="entry name" value="ZP_2"/>
    <property type="match status" value="1"/>
</dbReference>
<proteinExistence type="predicted"/>
<protein>
    <recommendedName>
        <fullName evidence="4">ZP domain-containing protein</fullName>
    </recommendedName>
</protein>
<evidence type="ECO:0000313" key="6">
    <source>
        <dbReference type="Proteomes" id="UP001187531"/>
    </source>
</evidence>
<dbReference type="InterPro" id="IPR055355">
    <property type="entry name" value="ZP-C"/>
</dbReference>
<organism evidence="5 6">
    <name type="scientific">Artemia franciscana</name>
    <name type="common">Brine shrimp</name>
    <name type="synonym">Artemia sanfranciscana</name>
    <dbReference type="NCBI Taxonomy" id="6661"/>
    <lineage>
        <taxon>Eukaryota</taxon>
        <taxon>Metazoa</taxon>
        <taxon>Ecdysozoa</taxon>
        <taxon>Arthropoda</taxon>
        <taxon>Crustacea</taxon>
        <taxon>Branchiopoda</taxon>
        <taxon>Anostraca</taxon>
        <taxon>Artemiidae</taxon>
        <taxon>Artemia</taxon>
    </lineage>
</organism>
<keyword evidence="2" id="KW-0472">Membrane</keyword>
<reference evidence="5" key="1">
    <citation type="submission" date="2023-07" db="EMBL/GenBank/DDBJ databases">
        <title>Chromosome-level genome assembly of Artemia franciscana.</title>
        <authorList>
            <person name="Jo E."/>
        </authorList>
    </citation>
    <scope>NUCLEOTIDE SEQUENCE</scope>
    <source>
        <tissue evidence="5">Whole body</tissue>
    </source>
</reference>
<keyword evidence="6" id="KW-1185">Reference proteome</keyword>
<evidence type="ECO:0000256" key="1">
    <source>
        <dbReference type="ARBA" id="ARBA00023157"/>
    </source>
</evidence>
<dbReference type="SMART" id="SM00241">
    <property type="entry name" value="ZP"/>
    <property type="match status" value="1"/>
</dbReference>
<evidence type="ECO:0000313" key="5">
    <source>
        <dbReference type="EMBL" id="KAK2714847.1"/>
    </source>
</evidence>
<evidence type="ECO:0000256" key="2">
    <source>
        <dbReference type="SAM" id="Phobius"/>
    </source>
</evidence>
<accession>A0AA88I3S2</accession>
<dbReference type="PANTHER" id="PTHR46560">
    <property type="entry name" value="CYPHER, ISOFORM B"/>
    <property type="match status" value="1"/>
</dbReference>
<dbReference type="AlphaFoldDB" id="A0AA88I3S2"/>
<dbReference type="EMBL" id="JAVRJZ010000013">
    <property type="protein sequence ID" value="KAK2714847.1"/>
    <property type="molecule type" value="Genomic_DNA"/>
</dbReference>
<dbReference type="Pfam" id="PF00100">
    <property type="entry name" value="Zona_pellucida"/>
    <property type="match status" value="1"/>
</dbReference>
<keyword evidence="1" id="KW-1015">Disulfide bond</keyword>
<gene>
    <name evidence="5" type="ORF">QYM36_009150</name>
</gene>
<keyword evidence="2" id="KW-1133">Transmembrane helix</keyword>
<dbReference type="Gene3D" id="2.60.40.4100">
    <property type="entry name" value="Zona pellucida, ZP-C domain"/>
    <property type="match status" value="1"/>
</dbReference>
<dbReference type="InterPro" id="IPR042235">
    <property type="entry name" value="ZP-C_dom"/>
</dbReference>
<keyword evidence="2" id="KW-0812">Transmembrane</keyword>
<dbReference type="InterPro" id="IPR001507">
    <property type="entry name" value="ZP_dom"/>
</dbReference>
<evidence type="ECO:0000259" key="4">
    <source>
        <dbReference type="PROSITE" id="PS51034"/>
    </source>
</evidence>
<keyword evidence="3" id="KW-0732">Signal</keyword>
<name>A0AA88I3S2_ARTSF</name>
<feature type="signal peptide" evidence="3">
    <location>
        <begin position="1"/>
        <end position="18"/>
    </location>
</feature>
<dbReference type="Proteomes" id="UP001187531">
    <property type="component" value="Unassembled WGS sequence"/>
</dbReference>